<dbReference type="AlphaFoldDB" id="A0AAN0LZH5"/>
<keyword evidence="1" id="KW-0732">Signal</keyword>
<name>A0AAN0LZH5_9RHOB</name>
<gene>
    <name evidence="2" type="ORF">AABB28_10160</name>
</gene>
<evidence type="ECO:0000313" key="3">
    <source>
        <dbReference type="Proteomes" id="UP001451782"/>
    </source>
</evidence>
<dbReference type="EMBL" id="CP151762">
    <property type="protein sequence ID" value="WZU62274.1"/>
    <property type="molecule type" value="Genomic_DNA"/>
</dbReference>
<organism evidence="2 3">
    <name type="scientific">Yoonia algicola</name>
    <dbReference type="NCBI Taxonomy" id="3137368"/>
    <lineage>
        <taxon>Bacteria</taxon>
        <taxon>Pseudomonadati</taxon>
        <taxon>Pseudomonadota</taxon>
        <taxon>Alphaproteobacteria</taxon>
        <taxon>Rhodobacterales</taxon>
        <taxon>Paracoccaceae</taxon>
        <taxon>Yoonia</taxon>
    </lineage>
</organism>
<sequence>MRNLPAICAAILLGTPALAVDDCLLGTWEADLDALSQIMGRQMNGTATPVGGNVLMTITPDGMANMVVNDLVLNVVVPNVPPMDVSVSGVSSGVFVGEAGDWSVVTATYTLVGSANVMGQTMTIPFDSATGVFGGGAGSYTCDSSVLAFTSTSTDERIPPRWSRAG</sequence>
<evidence type="ECO:0000313" key="2">
    <source>
        <dbReference type="EMBL" id="WZU62274.1"/>
    </source>
</evidence>
<keyword evidence="3" id="KW-1185">Reference proteome</keyword>
<dbReference type="RefSeq" id="WP_342068683.1">
    <property type="nucleotide sequence ID" value="NZ_CP151762.1"/>
</dbReference>
<protein>
    <submittedName>
        <fullName evidence="2">Uncharacterized protein</fullName>
    </submittedName>
</protein>
<reference evidence="2 3" key="1">
    <citation type="submission" date="2024-04" db="EMBL/GenBank/DDBJ databases">
        <title>Phylogenomic analyses of a clade within the roseobacter group suggest taxonomic reassignments of species of the genera Aestuariivita, Citreicella, Loktanella, Nautella, Pelagibaca, Ruegeria, Thalassobius, Thiobacimonas and Tropicibacter, and the proposal o.</title>
        <authorList>
            <person name="Jeon C.O."/>
        </authorList>
    </citation>
    <scope>NUCLEOTIDE SEQUENCE [LARGE SCALE GENOMIC DNA]</scope>
    <source>
        <strain evidence="2 3">G8-12</strain>
    </source>
</reference>
<feature type="signal peptide" evidence="1">
    <location>
        <begin position="1"/>
        <end position="19"/>
    </location>
</feature>
<dbReference type="Proteomes" id="UP001451782">
    <property type="component" value="Chromosome"/>
</dbReference>
<dbReference type="KEGG" id="yag:AABB28_10160"/>
<proteinExistence type="predicted"/>
<evidence type="ECO:0000256" key="1">
    <source>
        <dbReference type="SAM" id="SignalP"/>
    </source>
</evidence>
<feature type="chain" id="PRO_5042937272" evidence="1">
    <location>
        <begin position="20"/>
        <end position="166"/>
    </location>
</feature>
<accession>A0AAN0LZH5</accession>